<comment type="caution">
    <text evidence="9">Lacks conserved residue(s) required for the propagation of feature annotation.</text>
</comment>
<name>A0A914I3S6_GLORO</name>
<dbReference type="GO" id="GO:0006850">
    <property type="term" value="P:pyruvate import into mitochondria"/>
    <property type="evidence" value="ECO:0007669"/>
    <property type="project" value="InterPro"/>
</dbReference>
<evidence type="ECO:0000256" key="6">
    <source>
        <dbReference type="ARBA" id="ARBA00022989"/>
    </source>
</evidence>
<dbReference type="Pfam" id="PF03650">
    <property type="entry name" value="MPC"/>
    <property type="match status" value="1"/>
</dbReference>
<keyword evidence="3 9" id="KW-0813">Transport</keyword>
<evidence type="ECO:0000313" key="11">
    <source>
        <dbReference type="WBParaSite" id="Gr19_v10_g7239.t1"/>
    </source>
</evidence>
<reference evidence="11" key="1">
    <citation type="submission" date="2022-11" db="UniProtKB">
        <authorList>
            <consortium name="WormBaseParasite"/>
        </authorList>
    </citation>
    <scope>IDENTIFICATION</scope>
</reference>
<sequence>MLVVVRRVASELYKALCKLGDTVVYPILPAAAKPVWNHAAGPKTVFFWAPTIKWVIVFAGLADLTRPADKLSFDQYAAVTATGFVWTRYCFMIVPKNYYLASVNFFVGSTAFVQLLRIAHFHYSHPKPKWEIE</sequence>
<keyword evidence="7 9" id="KW-0496">Mitochondrion</keyword>
<dbReference type="GO" id="GO:0005743">
    <property type="term" value="C:mitochondrial inner membrane"/>
    <property type="evidence" value="ECO:0007669"/>
    <property type="project" value="UniProtKB-SubCell"/>
</dbReference>
<dbReference type="InterPro" id="IPR005336">
    <property type="entry name" value="MPC"/>
</dbReference>
<dbReference type="PANTHER" id="PTHR14154">
    <property type="entry name" value="UPF0041 BRAIN PROTEIN 44-RELATED"/>
    <property type="match status" value="1"/>
</dbReference>
<evidence type="ECO:0000313" key="10">
    <source>
        <dbReference type="Proteomes" id="UP000887572"/>
    </source>
</evidence>
<comment type="function">
    <text evidence="9">Mediates the uptake of pyruvate into mitochondria.</text>
</comment>
<dbReference type="Proteomes" id="UP000887572">
    <property type="component" value="Unplaced"/>
</dbReference>
<evidence type="ECO:0000256" key="9">
    <source>
        <dbReference type="RuleBase" id="RU363100"/>
    </source>
</evidence>
<keyword evidence="10" id="KW-1185">Reference proteome</keyword>
<keyword evidence="5 9" id="KW-0999">Mitochondrion inner membrane</keyword>
<accession>A0A914I3S6</accession>
<evidence type="ECO:0000256" key="8">
    <source>
        <dbReference type="ARBA" id="ARBA00023136"/>
    </source>
</evidence>
<organism evidence="10 11">
    <name type="scientific">Globodera rostochiensis</name>
    <name type="common">Golden nematode worm</name>
    <name type="synonym">Heterodera rostochiensis</name>
    <dbReference type="NCBI Taxonomy" id="31243"/>
    <lineage>
        <taxon>Eukaryota</taxon>
        <taxon>Metazoa</taxon>
        <taxon>Ecdysozoa</taxon>
        <taxon>Nematoda</taxon>
        <taxon>Chromadorea</taxon>
        <taxon>Rhabditida</taxon>
        <taxon>Tylenchina</taxon>
        <taxon>Tylenchomorpha</taxon>
        <taxon>Tylenchoidea</taxon>
        <taxon>Heteroderidae</taxon>
        <taxon>Heteroderinae</taxon>
        <taxon>Globodera</taxon>
    </lineage>
</organism>
<evidence type="ECO:0000256" key="7">
    <source>
        <dbReference type="ARBA" id="ARBA00023128"/>
    </source>
</evidence>
<comment type="similarity">
    <text evidence="2 9">Belongs to the mitochondrial pyruvate carrier (MPC) (TC 2.A.105) family.</text>
</comment>
<evidence type="ECO:0000256" key="3">
    <source>
        <dbReference type="ARBA" id="ARBA00022448"/>
    </source>
</evidence>
<dbReference type="AlphaFoldDB" id="A0A914I3S6"/>
<feature type="transmembrane region" description="Helical" evidence="9">
    <location>
        <begin position="100"/>
        <end position="119"/>
    </location>
</feature>
<evidence type="ECO:0000256" key="2">
    <source>
        <dbReference type="ARBA" id="ARBA00006416"/>
    </source>
</evidence>
<dbReference type="WBParaSite" id="Gr19_v10_g7239.t1">
    <property type="protein sequence ID" value="Gr19_v10_g7239.t1"/>
    <property type="gene ID" value="Gr19_v10_g7239"/>
</dbReference>
<proteinExistence type="inferred from homology"/>
<evidence type="ECO:0000256" key="1">
    <source>
        <dbReference type="ARBA" id="ARBA00004448"/>
    </source>
</evidence>
<comment type="subcellular location">
    <subcellularLocation>
        <location evidence="1 9">Mitochondrion inner membrane</location>
        <topology evidence="1 9">Multi-pass membrane protein</topology>
    </subcellularLocation>
</comment>
<keyword evidence="6 9" id="KW-1133">Transmembrane helix</keyword>
<keyword evidence="8 9" id="KW-0472">Membrane</keyword>
<evidence type="ECO:0000256" key="5">
    <source>
        <dbReference type="ARBA" id="ARBA00022792"/>
    </source>
</evidence>
<evidence type="ECO:0000256" key="4">
    <source>
        <dbReference type="ARBA" id="ARBA00022692"/>
    </source>
</evidence>
<keyword evidence="4 9" id="KW-0812">Transmembrane</keyword>
<protein>
    <recommendedName>
        <fullName evidence="9">Mitochondrial pyruvate carrier</fullName>
    </recommendedName>
</protein>